<dbReference type="SUPFAM" id="SSF56112">
    <property type="entry name" value="Protein kinase-like (PK-like)"/>
    <property type="match status" value="1"/>
</dbReference>
<keyword evidence="2" id="KW-1185">Reference proteome</keyword>
<reference evidence="3" key="1">
    <citation type="submission" date="2017-02" db="UniProtKB">
        <authorList>
            <consortium name="WormBaseParasite"/>
        </authorList>
    </citation>
    <scope>IDENTIFICATION</scope>
</reference>
<organism evidence="3">
    <name type="scientific">Taenia asiatica</name>
    <name type="common">Asian tapeworm</name>
    <dbReference type="NCBI Taxonomy" id="60517"/>
    <lineage>
        <taxon>Eukaryota</taxon>
        <taxon>Metazoa</taxon>
        <taxon>Spiralia</taxon>
        <taxon>Lophotrochozoa</taxon>
        <taxon>Platyhelminthes</taxon>
        <taxon>Cestoda</taxon>
        <taxon>Eucestoda</taxon>
        <taxon>Cyclophyllidea</taxon>
        <taxon>Taeniidae</taxon>
        <taxon>Taenia</taxon>
    </lineage>
</organism>
<dbReference type="AlphaFoldDB" id="A0A0R3W0A8"/>
<accession>A0A0R3W0A8</accession>
<dbReference type="InterPro" id="IPR011009">
    <property type="entry name" value="Kinase-like_dom_sf"/>
</dbReference>
<reference evidence="1 2" key="2">
    <citation type="submission" date="2018-11" db="EMBL/GenBank/DDBJ databases">
        <authorList>
            <consortium name="Pathogen Informatics"/>
        </authorList>
    </citation>
    <scope>NUCLEOTIDE SEQUENCE [LARGE SCALE GENOMIC DNA]</scope>
</reference>
<dbReference type="OrthoDB" id="5337378at2759"/>
<gene>
    <name evidence="1" type="ORF">TASK_LOCUS3103</name>
</gene>
<evidence type="ECO:0000313" key="2">
    <source>
        <dbReference type="Proteomes" id="UP000282613"/>
    </source>
</evidence>
<evidence type="ECO:0000313" key="1">
    <source>
        <dbReference type="EMBL" id="VDK27224.1"/>
    </source>
</evidence>
<dbReference type="EMBL" id="UYRS01005723">
    <property type="protein sequence ID" value="VDK27224.1"/>
    <property type="molecule type" value="Genomic_DNA"/>
</dbReference>
<dbReference type="WBParaSite" id="TASK_0000310201-mRNA-1">
    <property type="protein sequence ID" value="TASK_0000310201-mRNA-1"/>
    <property type="gene ID" value="TASK_0000310201"/>
</dbReference>
<evidence type="ECO:0000313" key="3">
    <source>
        <dbReference type="WBParaSite" id="TASK_0000310201-mRNA-1"/>
    </source>
</evidence>
<proteinExistence type="predicted"/>
<dbReference type="Proteomes" id="UP000282613">
    <property type="component" value="Unassembled WGS sequence"/>
</dbReference>
<protein>
    <submittedName>
        <fullName evidence="3">KIND domain-containing protein</fullName>
    </submittedName>
</protein>
<name>A0A0R3W0A8_TAEAS</name>
<sequence>MAHKNVGLRTILVQLKPQTVCKALRSDKEMEKARERCHRLLLLGESNGLDFKLASFGGASRVSEAEDARGVDVYDLAVTLCLVAGGSGVSLADNALNEVDPSNVPPSLQPILQLMLKPLAADRVTASEVVEYLVATRNGERVHSKGC</sequence>